<dbReference type="AlphaFoldDB" id="A0A9W5T9E2"/>
<evidence type="ECO:0000313" key="3">
    <source>
        <dbReference type="Proteomes" id="UP001057455"/>
    </source>
</evidence>
<evidence type="ECO:0000313" key="2">
    <source>
        <dbReference type="EMBL" id="GFE52638.1"/>
    </source>
</evidence>
<gene>
    <name evidence="2" type="ORF">BaOVIS_000420</name>
</gene>
<accession>A0A9W5T9E2</accession>
<keyword evidence="3" id="KW-1185">Reference proteome</keyword>
<sequence>MVHNKDNITPPGTQPVPSNEREWRVFERQYGRWLKDNATSIPREEGDLFKRATYSCLGVGISAGVLVNLTLSRTNLIKKAMSRRIFSMFTAFYFTAACINQKRRPLYKKLLASPGSLGVAARKILNETRRLPPTGVNGYPMEAGNMDPAVRGQFEAGERQMTHEDTFSDQMEPLKFGDDELFTSENNNTNAWNTSQNGSYKTWDDIRKASSFQSGDNPR</sequence>
<dbReference type="OrthoDB" id="361887at2759"/>
<dbReference type="EMBL" id="BLIY01000001">
    <property type="protein sequence ID" value="GFE52638.1"/>
    <property type="molecule type" value="Genomic_DNA"/>
</dbReference>
<comment type="caution">
    <text evidence="2">The sequence shown here is derived from an EMBL/GenBank/DDBJ whole genome shotgun (WGS) entry which is preliminary data.</text>
</comment>
<protein>
    <submittedName>
        <fullName evidence="2">Uncharacterized protein</fullName>
    </submittedName>
</protein>
<feature type="region of interest" description="Disordered" evidence="1">
    <location>
        <begin position="1"/>
        <end position="20"/>
    </location>
</feature>
<proteinExistence type="predicted"/>
<organism evidence="2 3">
    <name type="scientific">Babesia ovis</name>
    <dbReference type="NCBI Taxonomy" id="5869"/>
    <lineage>
        <taxon>Eukaryota</taxon>
        <taxon>Sar</taxon>
        <taxon>Alveolata</taxon>
        <taxon>Apicomplexa</taxon>
        <taxon>Aconoidasida</taxon>
        <taxon>Piroplasmida</taxon>
        <taxon>Babesiidae</taxon>
        <taxon>Babesia</taxon>
    </lineage>
</organism>
<dbReference type="Proteomes" id="UP001057455">
    <property type="component" value="Unassembled WGS sequence"/>
</dbReference>
<name>A0A9W5T9E2_BABOV</name>
<reference evidence="2" key="1">
    <citation type="submission" date="2019-12" db="EMBL/GenBank/DDBJ databases">
        <title>Genome sequence of Babesia ovis.</title>
        <authorList>
            <person name="Yamagishi J."/>
            <person name="Sevinc F."/>
            <person name="Xuan X."/>
        </authorList>
    </citation>
    <scope>NUCLEOTIDE SEQUENCE</scope>
    <source>
        <strain evidence="2">Selcuk</strain>
    </source>
</reference>
<evidence type="ECO:0000256" key="1">
    <source>
        <dbReference type="SAM" id="MobiDB-lite"/>
    </source>
</evidence>